<dbReference type="PANTHER" id="PTHR13847">
    <property type="entry name" value="SARCOSINE DEHYDROGENASE-RELATED"/>
    <property type="match status" value="1"/>
</dbReference>
<evidence type="ECO:0000256" key="1">
    <source>
        <dbReference type="ARBA" id="ARBA00004948"/>
    </source>
</evidence>
<comment type="caution">
    <text evidence="7">The sequence shown here is derived from an EMBL/GenBank/DDBJ whole genome shotgun (WGS) entry which is preliminary data.</text>
</comment>
<evidence type="ECO:0000256" key="5">
    <source>
        <dbReference type="ARBA" id="ARBA00050018"/>
    </source>
</evidence>
<accession>U7QDR0</accession>
<comment type="pathway">
    <text evidence="1">Cofactor biosynthesis; thiamine diphosphate biosynthesis.</text>
</comment>
<sequence length="369" mass="40817">MNVSDDIIIIGGGLMGLSLAVELKLRGANVTVLSRNFHEAAGHVAAGMLAPQAEAIPPGPMLELGLRSRSLYPQWTQKLEQITGLDTSYWPCGILAPVYEIPDTTKIDHPADSPAIWLDQQAINQHQPGLGADVVGGWWFPQDAQVDNRRHLVKALQAASEKLGVKTLEGVEVQDIIRNSKAVEALETNRGKITGSQYILTTGAWTGQLLPQVPVYPRKGQMLSVKVPESFDSLPLKQVLFGTEIYVVPRRDGLIVIGATLEDVGFNVGLTPDGVQSLLWRAIRIFPLLRDFPIQEFWWGFRPTTPDLLPILGTSPFENLTLAVGHYRNGILLAPITAKLITEWVLEQKSDPLLEYFCWERFSTAQLQY</sequence>
<evidence type="ECO:0000313" key="8">
    <source>
        <dbReference type="Proteomes" id="UP000017127"/>
    </source>
</evidence>
<evidence type="ECO:0000256" key="2">
    <source>
        <dbReference type="ARBA" id="ARBA00022977"/>
    </source>
</evidence>
<name>U7QDR0_9CYAN</name>
<dbReference type="SUPFAM" id="SSF51905">
    <property type="entry name" value="FAD/NAD(P)-binding domain"/>
    <property type="match status" value="1"/>
</dbReference>
<dbReference type="NCBIfam" id="TIGR02352">
    <property type="entry name" value="thiamin_ThiO"/>
    <property type="match status" value="1"/>
</dbReference>
<dbReference type="UniPathway" id="UPA00060"/>
<dbReference type="OrthoDB" id="9805935at2"/>
<dbReference type="InterPro" id="IPR036188">
    <property type="entry name" value="FAD/NAD-bd_sf"/>
</dbReference>
<feature type="domain" description="FAD dependent oxidoreductase" evidence="6">
    <location>
        <begin position="6"/>
        <end position="344"/>
    </location>
</feature>
<dbReference type="GO" id="GO:0050660">
    <property type="term" value="F:flavin adenine dinucleotide binding"/>
    <property type="evidence" value="ECO:0007669"/>
    <property type="project" value="InterPro"/>
</dbReference>
<dbReference type="InterPro" id="IPR006076">
    <property type="entry name" value="FAD-dep_OxRdtase"/>
</dbReference>
<dbReference type="GO" id="GO:0005737">
    <property type="term" value="C:cytoplasm"/>
    <property type="evidence" value="ECO:0007669"/>
    <property type="project" value="TreeGrafter"/>
</dbReference>
<keyword evidence="8" id="KW-1185">Reference proteome</keyword>
<dbReference type="SUPFAM" id="SSF54373">
    <property type="entry name" value="FAD-linked reductases, C-terminal domain"/>
    <property type="match status" value="1"/>
</dbReference>
<dbReference type="GO" id="GO:0043799">
    <property type="term" value="F:glycine oxidase activity"/>
    <property type="evidence" value="ECO:0007669"/>
    <property type="project" value="UniProtKB-EC"/>
</dbReference>
<dbReference type="PATRIC" id="fig|1348334.3.peg.3963"/>
<dbReference type="AlphaFoldDB" id="U7QDR0"/>
<dbReference type="GO" id="GO:0009228">
    <property type="term" value="P:thiamine biosynthetic process"/>
    <property type="evidence" value="ECO:0007669"/>
    <property type="project" value="UniProtKB-KW"/>
</dbReference>
<evidence type="ECO:0000259" key="6">
    <source>
        <dbReference type="Pfam" id="PF01266"/>
    </source>
</evidence>
<dbReference type="Gene3D" id="3.30.9.10">
    <property type="entry name" value="D-Amino Acid Oxidase, subunit A, domain 2"/>
    <property type="match status" value="1"/>
</dbReference>
<evidence type="ECO:0000256" key="4">
    <source>
        <dbReference type="ARBA" id="ARBA00049872"/>
    </source>
</evidence>
<dbReference type="Pfam" id="PF01266">
    <property type="entry name" value="DAO"/>
    <property type="match status" value="1"/>
</dbReference>
<dbReference type="EMBL" id="AUZM01000045">
    <property type="protein sequence ID" value="ERT05953.1"/>
    <property type="molecule type" value="Genomic_DNA"/>
</dbReference>
<dbReference type="PANTHER" id="PTHR13847:SF289">
    <property type="entry name" value="GLYCINE OXIDASE"/>
    <property type="match status" value="1"/>
</dbReference>
<proteinExistence type="predicted"/>
<gene>
    <name evidence="7" type="primary">thiO</name>
    <name evidence="7" type="ORF">M595_4098</name>
</gene>
<dbReference type="Gene3D" id="3.50.50.60">
    <property type="entry name" value="FAD/NAD(P)-binding domain"/>
    <property type="match status" value="1"/>
</dbReference>
<comment type="catalytic activity">
    <reaction evidence="4">
        <text>glycine + O2 + H2O = glyoxylate + H2O2 + NH4(+)</text>
        <dbReference type="Rhea" id="RHEA:11532"/>
        <dbReference type="ChEBI" id="CHEBI:15377"/>
        <dbReference type="ChEBI" id="CHEBI:15379"/>
        <dbReference type="ChEBI" id="CHEBI:16240"/>
        <dbReference type="ChEBI" id="CHEBI:28938"/>
        <dbReference type="ChEBI" id="CHEBI:36655"/>
        <dbReference type="ChEBI" id="CHEBI:57305"/>
        <dbReference type="EC" id="1.4.3.19"/>
    </reaction>
</comment>
<dbReference type="EC" id="1.4.3.19" evidence="5"/>
<evidence type="ECO:0000313" key="7">
    <source>
        <dbReference type="EMBL" id="ERT05953.1"/>
    </source>
</evidence>
<evidence type="ECO:0000256" key="3">
    <source>
        <dbReference type="ARBA" id="ARBA00023002"/>
    </source>
</evidence>
<dbReference type="InterPro" id="IPR012727">
    <property type="entry name" value="Gly_oxidase_ThiO"/>
</dbReference>
<dbReference type="RefSeq" id="WP_023067805.1">
    <property type="nucleotide sequence ID" value="NZ_AUZM01000045.1"/>
</dbReference>
<organism evidence="7 8">
    <name type="scientific">Lyngbya aestuarii BL J</name>
    <dbReference type="NCBI Taxonomy" id="1348334"/>
    <lineage>
        <taxon>Bacteria</taxon>
        <taxon>Bacillati</taxon>
        <taxon>Cyanobacteriota</taxon>
        <taxon>Cyanophyceae</taxon>
        <taxon>Oscillatoriophycideae</taxon>
        <taxon>Oscillatoriales</taxon>
        <taxon>Microcoleaceae</taxon>
        <taxon>Lyngbya</taxon>
    </lineage>
</organism>
<dbReference type="Proteomes" id="UP000017127">
    <property type="component" value="Unassembled WGS sequence"/>
</dbReference>
<protein>
    <recommendedName>
        <fullName evidence="5">glycine oxidase</fullName>
        <ecNumber evidence="5">1.4.3.19</ecNumber>
    </recommendedName>
</protein>
<reference evidence="7 8" key="1">
    <citation type="journal article" date="2013" name="Front. Microbiol.">
        <title>Comparative genomic analyses of the cyanobacterium, Lyngbya aestuarii BL J, a powerful hydrogen producer.</title>
        <authorList>
            <person name="Kothari A."/>
            <person name="Vaughn M."/>
            <person name="Garcia-Pichel F."/>
        </authorList>
    </citation>
    <scope>NUCLEOTIDE SEQUENCE [LARGE SCALE GENOMIC DNA]</scope>
    <source>
        <strain evidence="7 8">BL J</strain>
    </source>
</reference>
<keyword evidence="3 7" id="KW-0560">Oxidoreductase</keyword>
<dbReference type="GO" id="GO:0009229">
    <property type="term" value="P:thiamine diphosphate biosynthetic process"/>
    <property type="evidence" value="ECO:0007669"/>
    <property type="project" value="UniProtKB-UniPathway"/>
</dbReference>
<keyword evidence="2" id="KW-0784">Thiamine biosynthesis</keyword>